<dbReference type="RefSeq" id="WP_135480657.1">
    <property type="nucleotide sequence ID" value="NZ_SRMF01000001.1"/>
</dbReference>
<evidence type="ECO:0000256" key="1">
    <source>
        <dbReference type="ARBA" id="ARBA00022729"/>
    </source>
</evidence>
<keyword evidence="1" id="KW-0732">Signal</keyword>
<dbReference type="SUPFAM" id="SSF53850">
    <property type="entry name" value="Periplasmic binding protein-like II"/>
    <property type="match status" value="1"/>
</dbReference>
<protein>
    <submittedName>
        <fullName evidence="2">Extracellular solute-binding protein</fullName>
    </submittedName>
</protein>
<organism evidence="2 3">
    <name type="scientific">Natronospirillum operosum</name>
    <dbReference type="NCBI Taxonomy" id="2759953"/>
    <lineage>
        <taxon>Bacteria</taxon>
        <taxon>Pseudomonadati</taxon>
        <taxon>Pseudomonadota</taxon>
        <taxon>Gammaproteobacteria</taxon>
        <taxon>Oceanospirillales</taxon>
        <taxon>Natronospirillaceae</taxon>
        <taxon>Natronospirillum</taxon>
    </lineage>
</organism>
<name>A0A4Z0W999_9GAMM</name>
<comment type="caution">
    <text evidence="2">The sequence shown here is derived from an EMBL/GenBank/DDBJ whole genome shotgun (WGS) entry which is preliminary data.</text>
</comment>
<reference evidence="2 3" key="1">
    <citation type="submission" date="2019-04" db="EMBL/GenBank/DDBJ databases">
        <title>Natronospirillum operosus gen. nov., sp. nov., a haloalkaliphilic satellite isolated from decaying biomass of laboratory culture of cyanobacterium Geitlerinema sp. and proposal of Natronospirillaceae fam. nov. and Saccharospirillaceae fam. nov.</title>
        <authorList>
            <person name="Kevbrin V."/>
            <person name="Boltyanskaya Y."/>
            <person name="Koziaeva V."/>
            <person name="Grouzdev D.S."/>
            <person name="Park M."/>
            <person name="Cho J."/>
        </authorList>
    </citation>
    <scope>NUCLEOTIDE SEQUENCE [LARGE SCALE GENOMIC DNA]</scope>
    <source>
        <strain evidence="2 3">G-116</strain>
    </source>
</reference>
<evidence type="ECO:0000313" key="3">
    <source>
        <dbReference type="Proteomes" id="UP000297475"/>
    </source>
</evidence>
<evidence type="ECO:0000313" key="2">
    <source>
        <dbReference type="EMBL" id="TGG95189.1"/>
    </source>
</evidence>
<dbReference type="Proteomes" id="UP000297475">
    <property type="component" value="Unassembled WGS sequence"/>
</dbReference>
<keyword evidence="3" id="KW-1185">Reference proteome</keyword>
<dbReference type="Pfam" id="PF13343">
    <property type="entry name" value="SBP_bac_6"/>
    <property type="match status" value="1"/>
</dbReference>
<dbReference type="GO" id="GO:0030288">
    <property type="term" value="C:outer membrane-bounded periplasmic space"/>
    <property type="evidence" value="ECO:0007669"/>
    <property type="project" value="TreeGrafter"/>
</dbReference>
<dbReference type="GO" id="GO:0030975">
    <property type="term" value="F:thiamine binding"/>
    <property type="evidence" value="ECO:0007669"/>
    <property type="project" value="TreeGrafter"/>
</dbReference>
<dbReference type="OrthoDB" id="9766989at2"/>
<dbReference type="EMBL" id="SRMF01000001">
    <property type="protein sequence ID" value="TGG95189.1"/>
    <property type="molecule type" value="Genomic_DNA"/>
</dbReference>
<dbReference type="AlphaFoldDB" id="A0A4Z0W999"/>
<proteinExistence type="predicted"/>
<dbReference type="GO" id="GO:0030976">
    <property type="term" value="F:thiamine pyrophosphate binding"/>
    <property type="evidence" value="ECO:0007669"/>
    <property type="project" value="TreeGrafter"/>
</dbReference>
<dbReference type="Gene3D" id="3.40.190.10">
    <property type="entry name" value="Periplasmic binding protein-like II"/>
    <property type="match status" value="2"/>
</dbReference>
<sequence length="334" mass="37172">MRIESVIGGGLLWLSSSLLYGEGPDVRIACSPFVAVCEWLAEDFSATFDISVDMTRMSSGEVLQALYTDPGEQSFDLWWGGTGDAHLQAAQSGLLQPIEPANLHEQLRWSHYFWELSDYQSVGLYTGTLVLITNRAALAPSSLQPVSCWSDLGDPRYRGQLLIADPSTSGTSFTALATIMHLYEEAEATRLIQEISLNVEGRSTSGFDPVERVLAGERAITIGFAHDVYRALDGQDQISITPPCEGTGYEIAAISMTRDARNTELVERLVEYSLTAAAQNALVNEVTHQMFSNQATERSDVYQDWSLLDVINYDLRFYSTERARQQILSHWRRP</sequence>
<dbReference type="PANTHER" id="PTHR30006:SF2">
    <property type="entry name" value="ABC TRANSPORTER SUBSTRATE-BINDING PROTEIN"/>
    <property type="match status" value="1"/>
</dbReference>
<dbReference type="PANTHER" id="PTHR30006">
    <property type="entry name" value="THIAMINE-BINDING PERIPLASMIC PROTEIN-RELATED"/>
    <property type="match status" value="1"/>
</dbReference>
<accession>A0A4Z0W999</accession>
<dbReference type="GO" id="GO:0015888">
    <property type="term" value="P:thiamine transport"/>
    <property type="evidence" value="ECO:0007669"/>
    <property type="project" value="TreeGrafter"/>
</dbReference>
<gene>
    <name evidence="2" type="ORF">E4656_01855</name>
</gene>